<dbReference type="eggNOG" id="ENOG50306R2">
    <property type="taxonomic scope" value="Bacteria"/>
</dbReference>
<dbReference type="RefSeq" id="WP_007317632.1">
    <property type="nucleotide sequence ID" value="NZ_BAEH01000050.1"/>
</dbReference>
<sequence length="161" mass="17759">MNQQRFRMKFIAAAVAVAGAFGATLTGAAPAAAVIIHDKSTDYYDMSKCIGLSPNVVDLPYQPIGIYVTHRGATTGIATKWDSYLGYHSDARIDLRNLKTGKRFTWRFPHQVTQPYNGSQYREIPTSKIGKGRVQLTLNSVNRNALWALPAPTCSTVITIR</sequence>
<evidence type="ECO:0000256" key="1">
    <source>
        <dbReference type="SAM" id="SignalP"/>
    </source>
</evidence>
<dbReference type="Proteomes" id="UP000035034">
    <property type="component" value="Unassembled WGS sequence"/>
</dbReference>
<protein>
    <recommendedName>
        <fullName evidence="4">Secreted protein</fullName>
    </recommendedName>
</protein>
<reference evidence="2 3" key="1">
    <citation type="submission" date="2011-12" db="EMBL/GenBank/DDBJ databases">
        <title>Whole genome shotgun sequence of Gordonia effusa NBRC 100432.</title>
        <authorList>
            <person name="Yoshida I."/>
            <person name="Takarada H."/>
            <person name="Hosoyama A."/>
            <person name="Tsuchikane K."/>
            <person name="Katsumata H."/>
            <person name="Yamazaki S."/>
            <person name="Fujita N."/>
        </authorList>
    </citation>
    <scope>NUCLEOTIDE SEQUENCE [LARGE SCALE GENOMIC DNA]</scope>
    <source>
        <strain evidence="2 3">NBRC 100432</strain>
    </source>
</reference>
<organism evidence="2 3">
    <name type="scientific">Gordonia effusa NBRC 100432</name>
    <dbReference type="NCBI Taxonomy" id="1077974"/>
    <lineage>
        <taxon>Bacteria</taxon>
        <taxon>Bacillati</taxon>
        <taxon>Actinomycetota</taxon>
        <taxon>Actinomycetes</taxon>
        <taxon>Mycobacteriales</taxon>
        <taxon>Gordoniaceae</taxon>
        <taxon>Gordonia</taxon>
    </lineage>
</organism>
<feature type="signal peptide" evidence="1">
    <location>
        <begin position="1"/>
        <end position="28"/>
    </location>
</feature>
<name>H0QZP4_9ACTN</name>
<dbReference type="AlphaFoldDB" id="H0QZP4"/>
<keyword evidence="3" id="KW-1185">Reference proteome</keyword>
<comment type="caution">
    <text evidence="2">The sequence shown here is derived from an EMBL/GenBank/DDBJ whole genome shotgun (WGS) entry which is preliminary data.</text>
</comment>
<accession>H0QZP4</accession>
<feature type="chain" id="PRO_5038805387" description="Secreted protein" evidence="1">
    <location>
        <begin position="29"/>
        <end position="161"/>
    </location>
</feature>
<gene>
    <name evidence="2" type="ORF">GOEFS_050_00730</name>
</gene>
<dbReference type="OrthoDB" id="4373845at2"/>
<evidence type="ECO:0000313" key="2">
    <source>
        <dbReference type="EMBL" id="GAB18295.1"/>
    </source>
</evidence>
<dbReference type="EMBL" id="BAEH01000050">
    <property type="protein sequence ID" value="GAB18295.1"/>
    <property type="molecule type" value="Genomic_DNA"/>
</dbReference>
<keyword evidence="1" id="KW-0732">Signal</keyword>
<evidence type="ECO:0000313" key="3">
    <source>
        <dbReference type="Proteomes" id="UP000035034"/>
    </source>
</evidence>
<evidence type="ECO:0008006" key="4">
    <source>
        <dbReference type="Google" id="ProtNLM"/>
    </source>
</evidence>
<proteinExistence type="predicted"/>